<keyword evidence="2" id="KW-1133">Transmembrane helix</keyword>
<name>A0AAU7VAY2_9ACTO</name>
<keyword evidence="2" id="KW-0812">Transmembrane</keyword>
<dbReference type="KEGG" id="sapp:SAC06_04845"/>
<evidence type="ECO:0000313" key="3">
    <source>
        <dbReference type="EMBL" id="XBW08884.1"/>
    </source>
</evidence>
<feature type="region of interest" description="Disordered" evidence="1">
    <location>
        <begin position="127"/>
        <end position="152"/>
    </location>
</feature>
<dbReference type="EMBL" id="CP138335">
    <property type="protein sequence ID" value="XBW08884.1"/>
    <property type="molecule type" value="Genomic_DNA"/>
</dbReference>
<organism evidence="3">
    <name type="scientific">Scrofimicrobium appendicitidis</name>
    <dbReference type="NCBI Taxonomy" id="3079930"/>
    <lineage>
        <taxon>Bacteria</taxon>
        <taxon>Bacillati</taxon>
        <taxon>Actinomycetota</taxon>
        <taxon>Actinomycetes</taxon>
        <taxon>Actinomycetales</taxon>
        <taxon>Actinomycetaceae</taxon>
        <taxon>Scrofimicrobium</taxon>
    </lineage>
</organism>
<accession>A0AAU7VAY2</accession>
<reference evidence="3" key="1">
    <citation type="submission" date="2023-11" db="EMBL/GenBank/DDBJ databases">
        <title>Scrofimicrobium hongkongense sp. nov., isolated from a patient with peritonitis.</title>
        <authorList>
            <person name="Lao H.Y."/>
            <person name="Wong A.Y.P."/>
            <person name="Ng T.L."/>
            <person name="Wong R.Y.L."/>
            <person name="Yau M.C.Y."/>
            <person name="Lam J.Y.W."/>
            <person name="Siu G.K.H."/>
        </authorList>
    </citation>
    <scope>NUCLEOTIDE SEQUENCE</scope>
    <source>
        <strain evidence="3">R131</strain>
    </source>
</reference>
<feature type="transmembrane region" description="Helical" evidence="2">
    <location>
        <begin position="169"/>
        <end position="189"/>
    </location>
</feature>
<sequence length="319" mass="33948">MAQPARVLSHASPFGPVWRVGDTLRAVVEESAGPWGELVNQELPAWGLAEVNSCGSGRVELVSQARTVVPLAQVLALVPTSPVLPVLPPDVHPGQVPVLTDAGEVLFAAVPWLQLVGGSIPDGPVSTADLAADSAPANPASPEVEPLVPDPNLAITAPTPRVRRSRWRIGPMLAVGVLSVLIVGSWVWWRWQEIKPDCGPRPEVAELLAHRANALNHLDRASLPQFETGPLLAADQAWMDELSRADERLHGVTFAVTNSGSPRCLADPDAAPGWHLPVQVSQGSYRKCAGSRCQEVGPADLNLAVTVQDGRLREVSLEN</sequence>
<proteinExistence type="predicted"/>
<evidence type="ECO:0000256" key="2">
    <source>
        <dbReference type="SAM" id="Phobius"/>
    </source>
</evidence>
<evidence type="ECO:0000256" key="1">
    <source>
        <dbReference type="SAM" id="MobiDB-lite"/>
    </source>
</evidence>
<feature type="compositionally biased region" description="Low complexity" evidence="1">
    <location>
        <begin position="128"/>
        <end position="142"/>
    </location>
</feature>
<protein>
    <submittedName>
        <fullName evidence="3">Uncharacterized protein</fullName>
    </submittedName>
</protein>
<keyword evidence="2" id="KW-0472">Membrane</keyword>
<dbReference type="AlphaFoldDB" id="A0AAU7VAY2"/>
<gene>
    <name evidence="3" type="ORF">SAC06_04845</name>
</gene>
<dbReference type="RefSeq" id="WP_350259084.1">
    <property type="nucleotide sequence ID" value="NZ_CP138335.1"/>
</dbReference>